<proteinExistence type="predicted"/>
<dbReference type="Proteomes" id="UP000217790">
    <property type="component" value="Unassembled WGS sequence"/>
</dbReference>
<dbReference type="EMBL" id="KZ293648">
    <property type="protein sequence ID" value="PBK98121.1"/>
    <property type="molecule type" value="Genomic_DNA"/>
</dbReference>
<protein>
    <submittedName>
        <fullName evidence="1">Uncharacterized protein</fullName>
    </submittedName>
</protein>
<dbReference type="STRING" id="47427.A0A2H3DSE2"/>
<keyword evidence="2" id="KW-1185">Reference proteome</keyword>
<dbReference type="AlphaFoldDB" id="A0A2H3DSE2"/>
<accession>A0A2H3DSE2</accession>
<gene>
    <name evidence="1" type="ORF">ARMGADRAFT_900924</name>
</gene>
<sequence length="64" mass="7185">MMWCKGLVGTMKSSLMRTLHDLLTADLGGCSQLVVFIRYDHIQYSNASKLITSIAYSLGMFDDH</sequence>
<reference evidence="2" key="1">
    <citation type="journal article" date="2017" name="Nat. Ecol. Evol.">
        <title>Genome expansion and lineage-specific genetic innovations in the forest pathogenic fungi Armillaria.</title>
        <authorList>
            <person name="Sipos G."/>
            <person name="Prasanna A.N."/>
            <person name="Walter M.C."/>
            <person name="O'Connor E."/>
            <person name="Balint B."/>
            <person name="Krizsan K."/>
            <person name="Kiss B."/>
            <person name="Hess J."/>
            <person name="Varga T."/>
            <person name="Slot J."/>
            <person name="Riley R."/>
            <person name="Boka B."/>
            <person name="Rigling D."/>
            <person name="Barry K."/>
            <person name="Lee J."/>
            <person name="Mihaltcheva S."/>
            <person name="LaButti K."/>
            <person name="Lipzen A."/>
            <person name="Waldron R."/>
            <person name="Moloney N.M."/>
            <person name="Sperisen C."/>
            <person name="Kredics L."/>
            <person name="Vagvoelgyi C."/>
            <person name="Patrignani A."/>
            <person name="Fitzpatrick D."/>
            <person name="Nagy I."/>
            <person name="Doyle S."/>
            <person name="Anderson J.B."/>
            <person name="Grigoriev I.V."/>
            <person name="Gueldener U."/>
            <person name="Muensterkoetter M."/>
            <person name="Nagy L.G."/>
        </authorList>
    </citation>
    <scope>NUCLEOTIDE SEQUENCE [LARGE SCALE GENOMIC DNA]</scope>
    <source>
        <strain evidence="2">Ar21-2</strain>
    </source>
</reference>
<name>A0A2H3DSE2_ARMGA</name>
<evidence type="ECO:0000313" key="1">
    <source>
        <dbReference type="EMBL" id="PBK98121.1"/>
    </source>
</evidence>
<dbReference type="OrthoDB" id="3269932at2759"/>
<organism evidence="1 2">
    <name type="scientific">Armillaria gallica</name>
    <name type="common">Bulbous honey fungus</name>
    <name type="synonym">Armillaria bulbosa</name>
    <dbReference type="NCBI Taxonomy" id="47427"/>
    <lineage>
        <taxon>Eukaryota</taxon>
        <taxon>Fungi</taxon>
        <taxon>Dikarya</taxon>
        <taxon>Basidiomycota</taxon>
        <taxon>Agaricomycotina</taxon>
        <taxon>Agaricomycetes</taxon>
        <taxon>Agaricomycetidae</taxon>
        <taxon>Agaricales</taxon>
        <taxon>Marasmiineae</taxon>
        <taxon>Physalacriaceae</taxon>
        <taxon>Armillaria</taxon>
    </lineage>
</organism>
<feature type="non-terminal residue" evidence="1">
    <location>
        <position position="64"/>
    </location>
</feature>
<evidence type="ECO:0000313" key="2">
    <source>
        <dbReference type="Proteomes" id="UP000217790"/>
    </source>
</evidence>
<dbReference type="InParanoid" id="A0A2H3DSE2"/>